<evidence type="ECO:0000313" key="3">
    <source>
        <dbReference type="Proteomes" id="UP000596661"/>
    </source>
</evidence>
<dbReference type="Proteomes" id="UP000596661">
    <property type="component" value="Chromosome 8"/>
</dbReference>
<feature type="domain" description="DUF4283" evidence="1">
    <location>
        <begin position="2"/>
        <end position="59"/>
    </location>
</feature>
<name>A0A803QBJ2_CANSA</name>
<sequence>MMASLFQPVKGMYVKELEHNHYIFQFYHELDLKCVINGSLWTFNKTQFVFVKLKPGVDPRTMVINHLDIARWLRTGSNDEAFDGDGTTGGNQQACVIGSIPTLTNLVGLTLILKETIDMDNVHIHGQLILWDGKRRRTSGRDVIGPYINRPPNVFGGCEAHYDGVGNGYPYTWERGKGGANWTEVQLDRALYVEAKKNLAKIYIQKKYSGASDQRNYGFMKAINIHNVELLAPVLDDEVKKALYQMHPDKFPGPDGMTLDFYQ</sequence>
<dbReference type="InterPro" id="IPR025558">
    <property type="entry name" value="DUF4283"/>
</dbReference>
<reference evidence="2" key="1">
    <citation type="submission" date="2018-11" db="EMBL/GenBank/DDBJ databases">
        <authorList>
            <person name="Grassa J C."/>
        </authorList>
    </citation>
    <scope>NUCLEOTIDE SEQUENCE [LARGE SCALE GENOMIC DNA]</scope>
</reference>
<keyword evidence="3" id="KW-1185">Reference proteome</keyword>
<accession>A0A803QBJ2</accession>
<organism evidence="2 3">
    <name type="scientific">Cannabis sativa</name>
    <name type="common">Hemp</name>
    <name type="synonym">Marijuana</name>
    <dbReference type="NCBI Taxonomy" id="3483"/>
    <lineage>
        <taxon>Eukaryota</taxon>
        <taxon>Viridiplantae</taxon>
        <taxon>Streptophyta</taxon>
        <taxon>Embryophyta</taxon>
        <taxon>Tracheophyta</taxon>
        <taxon>Spermatophyta</taxon>
        <taxon>Magnoliopsida</taxon>
        <taxon>eudicotyledons</taxon>
        <taxon>Gunneridae</taxon>
        <taxon>Pentapetalae</taxon>
        <taxon>rosids</taxon>
        <taxon>fabids</taxon>
        <taxon>Rosales</taxon>
        <taxon>Cannabaceae</taxon>
        <taxon>Cannabis</taxon>
    </lineage>
</organism>
<evidence type="ECO:0000259" key="1">
    <source>
        <dbReference type="Pfam" id="PF14111"/>
    </source>
</evidence>
<dbReference type="Pfam" id="PF14111">
    <property type="entry name" value="DUF4283"/>
    <property type="match status" value="1"/>
</dbReference>
<evidence type="ECO:0000313" key="2">
    <source>
        <dbReference type="EnsemblPlants" id="cds.evm.model.08.528"/>
    </source>
</evidence>
<dbReference type="AlphaFoldDB" id="A0A803QBJ2"/>
<proteinExistence type="predicted"/>
<dbReference type="Gramene" id="evm.model.08.528">
    <property type="protein sequence ID" value="cds.evm.model.08.528"/>
    <property type="gene ID" value="evm.TU.08.528"/>
</dbReference>
<dbReference type="EnsemblPlants" id="evm.model.08.528">
    <property type="protein sequence ID" value="cds.evm.model.08.528"/>
    <property type="gene ID" value="evm.TU.08.528"/>
</dbReference>
<reference evidence="2" key="2">
    <citation type="submission" date="2021-03" db="UniProtKB">
        <authorList>
            <consortium name="EnsemblPlants"/>
        </authorList>
    </citation>
    <scope>IDENTIFICATION</scope>
</reference>
<protein>
    <recommendedName>
        <fullName evidence="1">DUF4283 domain-containing protein</fullName>
    </recommendedName>
</protein>
<dbReference type="EMBL" id="UZAU01000685">
    <property type="status" value="NOT_ANNOTATED_CDS"/>
    <property type="molecule type" value="Genomic_DNA"/>
</dbReference>